<dbReference type="EMBL" id="CP034208">
    <property type="protein sequence ID" value="QBZ62193.1"/>
    <property type="molecule type" value="Genomic_DNA"/>
</dbReference>
<sequence length="741" mass="83015">MPSEYLGALRLDDEELSRLEQLANELTGAVKRIRAESQATKARYSDAPRHHALYAASGIQELLRGPKEYVRAAWLLQMVVAALMVFEDFKGFDHIPAEGAISFADLAKKLDAEEVLIRRITNPLVAIKILKLVGGDKLAHSNRSRGSIGAQPTRGHNSVFNKYVHPGALAMPTYFAKYGRKEPTTRHHTLLTFAQGRPELTMWECIRQQGPENVQMFMDNMAVWSGNQPKYGTYDFRWIVDVGNKQPGRPLLVDVGSSKGHVTQAVLASTPGLDASRCVLEDLPEVIEELVRLDPEDLRGSRKIPINFHKEQPVKGALIYMIRTCLHDYGDDESVEILRIIVDAMADDSRLLILEQVLSNPPKLFGAVMDISMMVVGGKERNKEQWADLAARSGLRILKIHQENEDALMSNMTEVSSTRLYLGNLPRSATKEDVSTHFSSHGTGKITEIKLMNGFGFIEYDDPLDARDVVPAFHGSTFMGERLTVQFARGTRNREGGSGGGGGGGGGGGYGGERSGPRPRRTAFRMQISGLPVDTSWQDLKDFARQSQLDVVYSETGRNNNGEGFVEFETAADLASAVEALDGKEFKDKIVRCVANTQPDPPPRDGRGRSRSPPGRRPYGPPGDEYDRRGPPRGYSPPRRDGYRDGYRDRSPPRREYYDDRARYRSPPRHGRGPPMDDYPPPPPRGRYDHDPYRRDYPPPDPYANGRPYDRPPPRDFPPRDPGYAREGGYPREYDRPGRYW</sequence>
<dbReference type="Pfam" id="PF00076">
    <property type="entry name" value="RRM_1"/>
    <property type="match status" value="2"/>
</dbReference>
<feature type="region of interest" description="Disordered" evidence="5">
    <location>
        <begin position="594"/>
        <end position="741"/>
    </location>
</feature>
<keyword evidence="2" id="KW-0808">Transferase</keyword>
<reference evidence="7 8" key="1">
    <citation type="journal article" date="2019" name="Mol. Biol. Evol.">
        <title>Blast fungal genomes show frequent chromosomal changes, gene gains and losses, and effector gene turnover.</title>
        <authorList>
            <person name="Gomez Luciano L.B."/>
            <person name="Jason Tsai I."/>
            <person name="Chuma I."/>
            <person name="Tosa Y."/>
            <person name="Chen Y.H."/>
            <person name="Li J.Y."/>
            <person name="Li M.Y."/>
            <person name="Jade Lu M.Y."/>
            <person name="Nakayashiki H."/>
            <person name="Li W.H."/>
        </authorList>
    </citation>
    <scope>NUCLEOTIDE SEQUENCE [LARGE SCALE GENOMIC DNA]</scope>
    <source>
        <strain evidence="7">MZ5-1-6</strain>
    </source>
</reference>
<dbReference type="Gene3D" id="3.40.50.150">
    <property type="entry name" value="Vaccinia Virus protein VP39"/>
    <property type="match status" value="1"/>
</dbReference>
<dbReference type="Pfam" id="PF00891">
    <property type="entry name" value="Methyltransf_2"/>
    <property type="match status" value="1"/>
</dbReference>
<dbReference type="Proteomes" id="UP000294847">
    <property type="component" value="Chromosome 5"/>
</dbReference>
<protein>
    <recommendedName>
        <fullName evidence="6">RRM domain-containing protein</fullName>
    </recommendedName>
</protein>
<dbReference type="PANTHER" id="PTHR43712">
    <property type="entry name" value="PUTATIVE (AFU_ORTHOLOGUE AFUA_4G14580)-RELATED"/>
    <property type="match status" value="1"/>
</dbReference>
<name>A0A4P7NJG4_PYROR</name>
<dbReference type="PANTHER" id="PTHR43712:SF16">
    <property type="entry name" value="O-METHYLTRANSFERASE ELCB"/>
    <property type="match status" value="1"/>
</dbReference>
<keyword evidence="1" id="KW-0489">Methyltransferase</keyword>
<feature type="domain" description="RRM" evidence="6">
    <location>
        <begin position="418"/>
        <end position="490"/>
    </location>
</feature>
<dbReference type="GO" id="GO:0003723">
    <property type="term" value="F:RNA binding"/>
    <property type="evidence" value="ECO:0007669"/>
    <property type="project" value="UniProtKB-UniRule"/>
</dbReference>
<dbReference type="GO" id="GO:0008171">
    <property type="term" value="F:O-methyltransferase activity"/>
    <property type="evidence" value="ECO:0007669"/>
    <property type="project" value="InterPro"/>
</dbReference>
<dbReference type="InterPro" id="IPR029063">
    <property type="entry name" value="SAM-dependent_MTases_sf"/>
</dbReference>
<evidence type="ECO:0000256" key="5">
    <source>
        <dbReference type="SAM" id="MobiDB-lite"/>
    </source>
</evidence>
<feature type="region of interest" description="Disordered" evidence="5">
    <location>
        <begin position="491"/>
        <end position="518"/>
    </location>
</feature>
<proteinExistence type="predicted"/>
<dbReference type="InterPro" id="IPR001077">
    <property type="entry name" value="COMT_C"/>
</dbReference>
<evidence type="ECO:0000256" key="2">
    <source>
        <dbReference type="ARBA" id="ARBA00022679"/>
    </source>
</evidence>
<evidence type="ECO:0000313" key="7">
    <source>
        <dbReference type="EMBL" id="QBZ62193.1"/>
    </source>
</evidence>
<evidence type="ECO:0000256" key="1">
    <source>
        <dbReference type="ARBA" id="ARBA00022603"/>
    </source>
</evidence>
<keyword evidence="4" id="KW-0694">RNA-binding</keyword>
<dbReference type="InterPro" id="IPR035979">
    <property type="entry name" value="RBD_domain_sf"/>
</dbReference>
<gene>
    <name evidence="7" type="ORF">PoMZ_11069</name>
</gene>
<dbReference type="SUPFAM" id="SSF53335">
    <property type="entry name" value="S-adenosyl-L-methionine-dependent methyltransferases"/>
    <property type="match status" value="1"/>
</dbReference>
<feature type="compositionally biased region" description="Basic and acidic residues" evidence="5">
    <location>
        <begin position="638"/>
        <end position="663"/>
    </location>
</feature>
<dbReference type="InterPro" id="IPR012677">
    <property type="entry name" value="Nucleotide-bd_a/b_plait_sf"/>
</dbReference>
<dbReference type="AlphaFoldDB" id="A0A4P7NJG4"/>
<evidence type="ECO:0000256" key="4">
    <source>
        <dbReference type="PROSITE-ProRule" id="PRU00176"/>
    </source>
</evidence>
<feature type="domain" description="RRM" evidence="6">
    <location>
        <begin position="524"/>
        <end position="598"/>
    </location>
</feature>
<feature type="compositionally biased region" description="Basic and acidic residues" evidence="5">
    <location>
        <begin position="686"/>
        <end position="698"/>
    </location>
</feature>
<dbReference type="PROSITE" id="PS50102">
    <property type="entry name" value="RRM"/>
    <property type="match status" value="2"/>
</dbReference>
<feature type="compositionally biased region" description="Basic and acidic residues" evidence="5">
    <location>
        <begin position="708"/>
        <end position="719"/>
    </location>
</feature>
<dbReference type="InterPro" id="IPR016461">
    <property type="entry name" value="COMT-like"/>
</dbReference>
<dbReference type="SMART" id="SM00360">
    <property type="entry name" value="RRM"/>
    <property type="match status" value="2"/>
</dbReference>
<dbReference type="Gene3D" id="3.30.70.330">
    <property type="match status" value="2"/>
</dbReference>
<evidence type="ECO:0000256" key="3">
    <source>
        <dbReference type="ARBA" id="ARBA00022691"/>
    </source>
</evidence>
<evidence type="ECO:0000313" key="8">
    <source>
        <dbReference type="Proteomes" id="UP000294847"/>
    </source>
</evidence>
<feature type="compositionally biased region" description="Basic and acidic residues" evidence="5">
    <location>
        <begin position="729"/>
        <end position="741"/>
    </location>
</feature>
<evidence type="ECO:0000259" key="6">
    <source>
        <dbReference type="PROSITE" id="PS50102"/>
    </source>
</evidence>
<dbReference type="InterPro" id="IPR000504">
    <property type="entry name" value="RRM_dom"/>
</dbReference>
<dbReference type="PROSITE" id="PS51683">
    <property type="entry name" value="SAM_OMT_II"/>
    <property type="match status" value="1"/>
</dbReference>
<feature type="compositionally biased region" description="Gly residues" evidence="5">
    <location>
        <begin position="496"/>
        <end position="514"/>
    </location>
</feature>
<dbReference type="SUPFAM" id="SSF54928">
    <property type="entry name" value="RNA-binding domain, RBD"/>
    <property type="match status" value="1"/>
</dbReference>
<dbReference type="GO" id="GO:0032259">
    <property type="term" value="P:methylation"/>
    <property type="evidence" value="ECO:0007669"/>
    <property type="project" value="UniProtKB-KW"/>
</dbReference>
<accession>A0A4P7NJG4</accession>
<organism evidence="7 8">
    <name type="scientific">Pyricularia oryzae</name>
    <name type="common">Rice blast fungus</name>
    <name type="synonym">Magnaporthe oryzae</name>
    <dbReference type="NCBI Taxonomy" id="318829"/>
    <lineage>
        <taxon>Eukaryota</taxon>
        <taxon>Fungi</taxon>
        <taxon>Dikarya</taxon>
        <taxon>Ascomycota</taxon>
        <taxon>Pezizomycotina</taxon>
        <taxon>Sordariomycetes</taxon>
        <taxon>Sordariomycetidae</taxon>
        <taxon>Magnaporthales</taxon>
        <taxon>Pyriculariaceae</taxon>
        <taxon>Pyricularia</taxon>
    </lineage>
</organism>
<keyword evidence="3" id="KW-0949">S-adenosyl-L-methionine</keyword>